<evidence type="ECO:0008006" key="3">
    <source>
        <dbReference type="Google" id="ProtNLM"/>
    </source>
</evidence>
<reference evidence="1 2" key="1">
    <citation type="submission" date="2016-10" db="EMBL/GenBank/DDBJ databases">
        <authorList>
            <person name="de Groot N.N."/>
        </authorList>
    </citation>
    <scope>NUCLEOTIDE SEQUENCE [LARGE SCALE GENOMIC DNA]</scope>
    <source>
        <strain evidence="1 2">A52C2</strain>
    </source>
</reference>
<dbReference type="OrthoDB" id="8452228at2"/>
<organism evidence="1 2">
    <name type="scientific">Faunimonas pinastri</name>
    <dbReference type="NCBI Taxonomy" id="1855383"/>
    <lineage>
        <taxon>Bacteria</taxon>
        <taxon>Pseudomonadati</taxon>
        <taxon>Pseudomonadota</taxon>
        <taxon>Alphaproteobacteria</taxon>
        <taxon>Hyphomicrobiales</taxon>
        <taxon>Afifellaceae</taxon>
        <taxon>Faunimonas</taxon>
    </lineage>
</organism>
<sequence>MQVAVIAPPEEVVTLDEAKRHLRVESGDDDLSIAAYLAAAAGSIDGPAGWLGRAIGKQVLELRLDTFPYHCSTGIELPYPPIISVDEIRYRDRSGTEQVMDAADRRLIGTDSPRLVHDFWQSWPEAHHGPETVRIRYTAGYEDVPAPIKQAILLMLGHWYMNREAVAVGNSVITEMPLGVQALLAPFRVWAL</sequence>
<accession>A0A1H9F5H2</accession>
<name>A0A1H9F5H2_9HYPH</name>
<dbReference type="CDD" id="cd08054">
    <property type="entry name" value="gp6"/>
    <property type="match status" value="1"/>
</dbReference>
<dbReference type="EMBL" id="FOFG01000004">
    <property type="protein sequence ID" value="SEQ33226.1"/>
    <property type="molecule type" value="Genomic_DNA"/>
</dbReference>
<dbReference type="AlphaFoldDB" id="A0A1H9F5H2"/>
<dbReference type="InterPro" id="IPR011738">
    <property type="entry name" value="Phage_CHP"/>
</dbReference>
<gene>
    <name evidence="1" type="ORF">SAMN05216548_10410</name>
</gene>
<dbReference type="STRING" id="1855383.SAMN05216548_10410"/>
<dbReference type="InterPro" id="IPR006450">
    <property type="entry name" value="Phage_HK97_gp6-like"/>
</dbReference>
<evidence type="ECO:0000313" key="1">
    <source>
        <dbReference type="EMBL" id="SEQ33226.1"/>
    </source>
</evidence>
<evidence type="ECO:0000313" key="2">
    <source>
        <dbReference type="Proteomes" id="UP000199647"/>
    </source>
</evidence>
<dbReference type="Gene3D" id="1.10.3230.30">
    <property type="entry name" value="Phage gp6-like head-tail connector protein"/>
    <property type="match status" value="1"/>
</dbReference>
<dbReference type="NCBIfam" id="TIGR02215">
    <property type="entry name" value="phage_chp_gp8"/>
    <property type="match status" value="1"/>
</dbReference>
<dbReference type="RefSeq" id="WP_092495900.1">
    <property type="nucleotide sequence ID" value="NZ_FOFG01000004.1"/>
</dbReference>
<dbReference type="Proteomes" id="UP000199647">
    <property type="component" value="Unassembled WGS sequence"/>
</dbReference>
<proteinExistence type="predicted"/>
<keyword evidence="2" id="KW-1185">Reference proteome</keyword>
<dbReference type="NCBIfam" id="TIGR01560">
    <property type="entry name" value="put_DNA_pack"/>
    <property type="match status" value="1"/>
</dbReference>
<protein>
    <recommendedName>
        <fullName evidence="3">Phage gp6-like head-tail connector protein</fullName>
    </recommendedName>
</protein>